<organism evidence="5 6">
    <name type="scientific">Alkalithermobacter paradoxus</name>
    <dbReference type="NCBI Taxonomy" id="29349"/>
    <lineage>
        <taxon>Bacteria</taxon>
        <taxon>Bacillati</taxon>
        <taxon>Bacillota</taxon>
        <taxon>Clostridia</taxon>
        <taxon>Peptostreptococcales</taxon>
        <taxon>Tepidibacteraceae</taxon>
        <taxon>Alkalithermobacter</taxon>
    </lineage>
</organism>
<dbReference type="EMBL" id="MZGW01000003">
    <property type="protein sequence ID" value="OPJ56079.1"/>
    <property type="molecule type" value="Genomic_DNA"/>
</dbReference>
<sequence length="130" mass="14782">MLLSIDFESEIPIYQQIKNQIIKGIATGQLSPGESLPSVRQLGADIGVNFHTINKVYTQLKQEGWVVVHRRQGVMVNPELNMETTQDYMNLLESNLEIIAAQAYLRGISKEKFIQIIDEKFSKFIKKGSE</sequence>
<dbReference type="Gene3D" id="1.10.10.10">
    <property type="entry name" value="Winged helix-like DNA-binding domain superfamily/Winged helix DNA-binding domain"/>
    <property type="match status" value="1"/>
</dbReference>
<dbReference type="RefSeq" id="WP_079412209.1">
    <property type="nucleotide sequence ID" value="NZ_MZGW01000003.1"/>
</dbReference>
<feature type="domain" description="HTH gntR-type" evidence="4">
    <location>
        <begin position="11"/>
        <end position="79"/>
    </location>
</feature>
<keyword evidence="6" id="KW-1185">Reference proteome</keyword>
<dbReference type="GO" id="GO:0003700">
    <property type="term" value="F:DNA-binding transcription factor activity"/>
    <property type="evidence" value="ECO:0007669"/>
    <property type="project" value="InterPro"/>
</dbReference>
<evidence type="ECO:0000313" key="5">
    <source>
        <dbReference type="EMBL" id="OPJ56079.1"/>
    </source>
</evidence>
<name>A0A1V4I852_9FIRM</name>
<dbReference type="InterPro" id="IPR000524">
    <property type="entry name" value="Tscrpt_reg_HTH_GntR"/>
</dbReference>
<keyword evidence="2" id="KW-0238">DNA-binding</keyword>
<evidence type="ECO:0000256" key="2">
    <source>
        <dbReference type="ARBA" id="ARBA00023125"/>
    </source>
</evidence>
<reference evidence="5 6" key="1">
    <citation type="submission" date="2017-03" db="EMBL/GenBank/DDBJ databases">
        <title>Genome sequence of Clostridium thermoalcaliphilum DSM 7309.</title>
        <authorList>
            <person name="Poehlein A."/>
            <person name="Daniel R."/>
        </authorList>
    </citation>
    <scope>NUCLEOTIDE SEQUENCE [LARGE SCALE GENOMIC DNA]</scope>
    <source>
        <strain evidence="5 6">DSM 7309</strain>
    </source>
</reference>
<dbReference type="AlphaFoldDB" id="A0A1V4I852"/>
<dbReference type="SUPFAM" id="SSF46785">
    <property type="entry name" value="Winged helix' DNA-binding domain"/>
    <property type="match status" value="1"/>
</dbReference>
<dbReference type="SMART" id="SM00345">
    <property type="entry name" value="HTH_GNTR"/>
    <property type="match status" value="1"/>
</dbReference>
<evidence type="ECO:0000313" key="6">
    <source>
        <dbReference type="Proteomes" id="UP000190140"/>
    </source>
</evidence>
<dbReference type="GO" id="GO:0003677">
    <property type="term" value="F:DNA binding"/>
    <property type="evidence" value="ECO:0007669"/>
    <property type="project" value="UniProtKB-KW"/>
</dbReference>
<dbReference type="Pfam" id="PF00392">
    <property type="entry name" value="GntR"/>
    <property type="match status" value="1"/>
</dbReference>
<gene>
    <name evidence="5" type="primary">ytrA_2</name>
    <name evidence="5" type="ORF">CLOTH_12570</name>
</gene>
<evidence type="ECO:0000259" key="4">
    <source>
        <dbReference type="PROSITE" id="PS50949"/>
    </source>
</evidence>
<dbReference type="InterPro" id="IPR036388">
    <property type="entry name" value="WH-like_DNA-bd_sf"/>
</dbReference>
<dbReference type="PROSITE" id="PS50949">
    <property type="entry name" value="HTH_GNTR"/>
    <property type="match status" value="1"/>
</dbReference>
<dbReference type="PANTHER" id="PTHR38445:SF12">
    <property type="entry name" value="GNTR-FAMILY TRANSCRIPTIONAL REGULATOR"/>
    <property type="match status" value="1"/>
</dbReference>
<evidence type="ECO:0000256" key="3">
    <source>
        <dbReference type="ARBA" id="ARBA00023163"/>
    </source>
</evidence>
<keyword evidence="3" id="KW-0804">Transcription</keyword>
<proteinExistence type="predicted"/>
<dbReference type="OrthoDB" id="9802328at2"/>
<dbReference type="PANTHER" id="PTHR38445">
    <property type="entry name" value="HTH-TYPE TRANSCRIPTIONAL REPRESSOR YTRA"/>
    <property type="match status" value="1"/>
</dbReference>
<evidence type="ECO:0000256" key="1">
    <source>
        <dbReference type="ARBA" id="ARBA00023015"/>
    </source>
</evidence>
<dbReference type="STRING" id="29349.CLOTH_12570"/>
<comment type="caution">
    <text evidence="5">The sequence shown here is derived from an EMBL/GenBank/DDBJ whole genome shotgun (WGS) entry which is preliminary data.</text>
</comment>
<dbReference type="CDD" id="cd07377">
    <property type="entry name" value="WHTH_GntR"/>
    <property type="match status" value="1"/>
</dbReference>
<protein>
    <submittedName>
        <fullName evidence="5">HTH-type transcriptional repressor YtrA</fullName>
    </submittedName>
</protein>
<keyword evidence="1" id="KW-0805">Transcription regulation</keyword>
<dbReference type="Proteomes" id="UP000190140">
    <property type="component" value="Unassembled WGS sequence"/>
</dbReference>
<dbReference type="InterPro" id="IPR036390">
    <property type="entry name" value="WH_DNA-bd_sf"/>
</dbReference>
<accession>A0A1V4I852</accession>